<feature type="chain" id="PRO_5037842047" evidence="1">
    <location>
        <begin position="32"/>
        <end position="313"/>
    </location>
</feature>
<accession>A0A934SRZ8</accession>
<evidence type="ECO:0000313" key="2">
    <source>
        <dbReference type="EMBL" id="MBK4734405.1"/>
    </source>
</evidence>
<evidence type="ECO:0000256" key="1">
    <source>
        <dbReference type="SAM" id="SignalP"/>
    </source>
</evidence>
<protein>
    <submittedName>
        <fullName evidence="2">DUF2950 domain-containing protein</fullName>
    </submittedName>
</protein>
<gene>
    <name evidence="2" type="ORF">JJB74_07300</name>
</gene>
<dbReference type="Proteomes" id="UP000622890">
    <property type="component" value="Unassembled WGS sequence"/>
</dbReference>
<dbReference type="EMBL" id="JAEPBG010000002">
    <property type="protein sequence ID" value="MBK4734405.1"/>
    <property type="molecule type" value="Genomic_DNA"/>
</dbReference>
<keyword evidence="3" id="KW-1185">Reference proteome</keyword>
<name>A0A934SRZ8_9BURK</name>
<sequence>MDARRGSDNAKRKGWRGIVALCACIALLAHAVDAQRNFASPQEAAQALIKVAKANDRDAVLSILGPDAAEWMSSGDETADRQAVARFVAHYETQHAIELHEGSADLVIGSERFPFAFPLVREQGRWRFDTAAGKEEMLRRRIGENELSTIRVLRAIVAAQQEYAAEDRNGDGLRAYAQKFASSPGRHDGLYWPTQPGDTPSPLGELVAQASSEGYERKGEGPSPYHGYFYRMLQGQGSHAVSGAYDYAVKGRAIGGFAVIAYPARYGNSGIMSFIVNQDGKIYQADLGPETQERALQTQRFDPGPGWLETHVR</sequence>
<dbReference type="AlphaFoldDB" id="A0A934SRZ8"/>
<organism evidence="2 3">
    <name type="scientific">Noviherbaspirillum pedocola</name>
    <dbReference type="NCBI Taxonomy" id="2801341"/>
    <lineage>
        <taxon>Bacteria</taxon>
        <taxon>Pseudomonadati</taxon>
        <taxon>Pseudomonadota</taxon>
        <taxon>Betaproteobacteria</taxon>
        <taxon>Burkholderiales</taxon>
        <taxon>Oxalobacteraceae</taxon>
        <taxon>Noviherbaspirillum</taxon>
    </lineage>
</organism>
<reference evidence="2" key="1">
    <citation type="submission" date="2021-01" db="EMBL/GenBank/DDBJ databases">
        <title>Genome sequence of strain Noviherbaspirillum sp. DKR-6.</title>
        <authorList>
            <person name="Chaudhary D.K."/>
        </authorList>
    </citation>
    <scope>NUCLEOTIDE SEQUENCE</scope>
    <source>
        <strain evidence="2">DKR-6</strain>
    </source>
</reference>
<evidence type="ECO:0000313" key="3">
    <source>
        <dbReference type="Proteomes" id="UP000622890"/>
    </source>
</evidence>
<proteinExistence type="predicted"/>
<feature type="signal peptide" evidence="1">
    <location>
        <begin position="1"/>
        <end position="31"/>
    </location>
</feature>
<dbReference type="Pfam" id="PF11453">
    <property type="entry name" value="DUF2950"/>
    <property type="match status" value="1"/>
</dbReference>
<comment type="caution">
    <text evidence="2">The sequence shown here is derived from an EMBL/GenBank/DDBJ whole genome shotgun (WGS) entry which is preliminary data.</text>
</comment>
<dbReference type="RefSeq" id="WP_200591153.1">
    <property type="nucleotide sequence ID" value="NZ_JAEPBG010000002.1"/>
</dbReference>
<keyword evidence="1" id="KW-0732">Signal</keyword>
<dbReference type="InterPro" id="IPR021556">
    <property type="entry name" value="DUF2950"/>
</dbReference>